<keyword evidence="6 8" id="KW-0408">Iron</keyword>
<dbReference type="PRINTS" id="PR00385">
    <property type="entry name" value="P450"/>
</dbReference>
<dbReference type="PANTHER" id="PTHR24300">
    <property type="entry name" value="CYTOCHROME P450 508A4-RELATED"/>
    <property type="match status" value="1"/>
</dbReference>
<dbReference type="InterPro" id="IPR002401">
    <property type="entry name" value="Cyt_P450_E_grp-I"/>
</dbReference>
<evidence type="ECO:0000256" key="4">
    <source>
        <dbReference type="ARBA" id="ARBA00022723"/>
    </source>
</evidence>
<organism evidence="10 11">
    <name type="scientific">Daphnia magna</name>
    <dbReference type="NCBI Taxonomy" id="35525"/>
    <lineage>
        <taxon>Eukaryota</taxon>
        <taxon>Metazoa</taxon>
        <taxon>Ecdysozoa</taxon>
        <taxon>Arthropoda</taxon>
        <taxon>Crustacea</taxon>
        <taxon>Branchiopoda</taxon>
        <taxon>Diplostraca</taxon>
        <taxon>Cladocera</taxon>
        <taxon>Anomopoda</taxon>
        <taxon>Daphniidae</taxon>
        <taxon>Daphnia</taxon>
    </lineage>
</organism>
<dbReference type="GO" id="GO:0005737">
    <property type="term" value="C:cytoplasm"/>
    <property type="evidence" value="ECO:0007669"/>
    <property type="project" value="TreeGrafter"/>
</dbReference>
<keyword evidence="11" id="KW-1185">Reference proteome</keyword>
<dbReference type="GO" id="GO:0020037">
    <property type="term" value="F:heme binding"/>
    <property type="evidence" value="ECO:0007669"/>
    <property type="project" value="InterPro"/>
</dbReference>
<feature type="binding site" description="axial binding residue" evidence="8">
    <location>
        <position position="434"/>
    </location>
    <ligand>
        <name>heme</name>
        <dbReference type="ChEBI" id="CHEBI:30413"/>
    </ligand>
    <ligandPart>
        <name>Fe</name>
        <dbReference type="ChEBI" id="CHEBI:18248"/>
    </ligandPart>
</feature>
<keyword evidence="4 8" id="KW-0479">Metal-binding</keyword>
<evidence type="ECO:0000313" key="10">
    <source>
        <dbReference type="EMBL" id="KZS07589.1"/>
    </source>
</evidence>
<evidence type="ECO:0000256" key="8">
    <source>
        <dbReference type="PIRSR" id="PIRSR602401-1"/>
    </source>
</evidence>
<keyword evidence="7 9" id="KW-0503">Monooxygenase</keyword>
<accession>A0A164QAT4</accession>
<comment type="cofactor">
    <cofactor evidence="1 8">
        <name>heme</name>
        <dbReference type="ChEBI" id="CHEBI:30413"/>
    </cofactor>
</comment>
<gene>
    <name evidence="10" type="ORF">APZ42_028681</name>
</gene>
<dbReference type="GO" id="GO:0006805">
    <property type="term" value="P:xenobiotic metabolic process"/>
    <property type="evidence" value="ECO:0007669"/>
    <property type="project" value="TreeGrafter"/>
</dbReference>
<proteinExistence type="inferred from homology"/>
<reference evidence="10 11" key="1">
    <citation type="submission" date="2016-03" db="EMBL/GenBank/DDBJ databases">
        <title>EvidentialGene: Evidence-directed Construction of Genes on Genomes.</title>
        <authorList>
            <person name="Gilbert D.G."/>
            <person name="Choi J.-H."/>
            <person name="Mockaitis K."/>
            <person name="Colbourne J."/>
            <person name="Pfrender M."/>
        </authorList>
    </citation>
    <scope>NUCLEOTIDE SEQUENCE [LARGE SCALE GENOMIC DNA]</scope>
    <source>
        <strain evidence="10 11">Xinb3</strain>
        <tissue evidence="10">Complete organism</tissue>
    </source>
</reference>
<dbReference type="Pfam" id="PF00067">
    <property type="entry name" value="p450"/>
    <property type="match status" value="1"/>
</dbReference>
<keyword evidence="3 8" id="KW-0349">Heme</keyword>
<dbReference type="EMBL" id="LRGB01002451">
    <property type="protein sequence ID" value="KZS07589.1"/>
    <property type="molecule type" value="Genomic_DNA"/>
</dbReference>
<evidence type="ECO:0000256" key="5">
    <source>
        <dbReference type="ARBA" id="ARBA00023002"/>
    </source>
</evidence>
<dbReference type="PRINTS" id="PR00463">
    <property type="entry name" value="EP450I"/>
</dbReference>
<comment type="similarity">
    <text evidence="2 9">Belongs to the cytochrome P450 family.</text>
</comment>
<name>A0A164QAT4_9CRUS</name>
<dbReference type="STRING" id="35525.A0A164QAT4"/>
<dbReference type="PANTHER" id="PTHR24300:SF376">
    <property type="entry name" value="CYTOCHROME P450 15A1"/>
    <property type="match status" value="1"/>
</dbReference>
<dbReference type="PROSITE" id="PS00086">
    <property type="entry name" value="CYTOCHROME_P450"/>
    <property type="match status" value="1"/>
</dbReference>
<dbReference type="InterPro" id="IPR036396">
    <property type="entry name" value="Cyt_P450_sf"/>
</dbReference>
<dbReference type="InterPro" id="IPR017972">
    <property type="entry name" value="Cyt_P450_CS"/>
</dbReference>
<dbReference type="InterPro" id="IPR001128">
    <property type="entry name" value="Cyt_P450"/>
</dbReference>
<evidence type="ECO:0000256" key="6">
    <source>
        <dbReference type="ARBA" id="ARBA00023004"/>
    </source>
</evidence>
<protein>
    <submittedName>
        <fullName evidence="10">Putative Cytochrome P450 305a1</fullName>
    </submittedName>
</protein>
<evidence type="ECO:0000256" key="7">
    <source>
        <dbReference type="ARBA" id="ARBA00023033"/>
    </source>
</evidence>
<dbReference type="GO" id="GO:0005506">
    <property type="term" value="F:iron ion binding"/>
    <property type="evidence" value="ECO:0007669"/>
    <property type="project" value="InterPro"/>
</dbReference>
<dbReference type="InterPro" id="IPR050182">
    <property type="entry name" value="Cytochrome_P450_fam2"/>
</dbReference>
<dbReference type="FunFam" id="1.10.630.10:FF:000036">
    <property type="entry name" value="CYtochrome P450 family"/>
    <property type="match status" value="1"/>
</dbReference>
<evidence type="ECO:0000313" key="11">
    <source>
        <dbReference type="Proteomes" id="UP000076858"/>
    </source>
</evidence>
<dbReference type="GO" id="GO:0008395">
    <property type="term" value="F:steroid hydroxylase activity"/>
    <property type="evidence" value="ECO:0007669"/>
    <property type="project" value="TreeGrafter"/>
</dbReference>
<evidence type="ECO:0000256" key="9">
    <source>
        <dbReference type="RuleBase" id="RU000461"/>
    </source>
</evidence>
<dbReference type="OrthoDB" id="3934656at2759"/>
<dbReference type="Gene3D" id="1.10.630.10">
    <property type="entry name" value="Cytochrome P450"/>
    <property type="match status" value="1"/>
</dbReference>
<evidence type="ECO:0000256" key="1">
    <source>
        <dbReference type="ARBA" id="ARBA00001971"/>
    </source>
</evidence>
<sequence length="489" mass="55654">MIGYLLIGAFFLCVFVWACFRPRHFPPGPKGLPLLGCLLSVPQWHTGCAFMGLLELYYKFGPICGFFIGPQPVVSISGYEACKEAFLNENFNGRPDNAPARMKSKGKRMGVMLVDGDFWMVQKRFTLHHLRELGFGKQSMENLIQNEVKILLADMERQLGDGDHNFEFKNYFNVSLVNALWMMLASTRFERTDPRLKQLIELFDTVFRSGDIIRVAFPCPAIFIKLFPAFFAKLGRMDLLKEVWKFIEEAIEDHKQKLPQSEPRDFMDVYLKEIEKDIDHSFSEEQLMNIILDILSAGADTTGNSIGFALLHLIHHPDVQTKMQLELDEVCGDSLPCLHHKPQLIYTQAVLMEVQRMSGVSPLAIPRRALKTITFGGYVIPQNTHVIINMHSVHMDETYWTDPQIFRPDRHIDGDGRIIKTDHLFPFGGGKRSCLGESLARTSYFLFTASLVKMFVFCSVPGSISPPSLAPLDGFTLGHRPFHAFLTKR</sequence>
<dbReference type="Proteomes" id="UP000076858">
    <property type="component" value="Unassembled WGS sequence"/>
</dbReference>
<evidence type="ECO:0000256" key="2">
    <source>
        <dbReference type="ARBA" id="ARBA00010617"/>
    </source>
</evidence>
<dbReference type="GO" id="GO:0016712">
    <property type="term" value="F:oxidoreductase activity, acting on paired donors, with incorporation or reduction of molecular oxygen, reduced flavin or flavoprotein as one donor, and incorporation of one atom of oxygen"/>
    <property type="evidence" value="ECO:0007669"/>
    <property type="project" value="TreeGrafter"/>
</dbReference>
<dbReference type="GO" id="GO:0006082">
    <property type="term" value="P:organic acid metabolic process"/>
    <property type="evidence" value="ECO:0007669"/>
    <property type="project" value="TreeGrafter"/>
</dbReference>
<dbReference type="AlphaFoldDB" id="A0A164QAT4"/>
<dbReference type="SUPFAM" id="SSF48264">
    <property type="entry name" value="Cytochrome P450"/>
    <property type="match status" value="1"/>
</dbReference>
<evidence type="ECO:0000256" key="3">
    <source>
        <dbReference type="ARBA" id="ARBA00022617"/>
    </source>
</evidence>
<comment type="caution">
    <text evidence="10">The sequence shown here is derived from an EMBL/GenBank/DDBJ whole genome shotgun (WGS) entry which is preliminary data.</text>
</comment>
<keyword evidence="5 9" id="KW-0560">Oxidoreductase</keyword>